<dbReference type="SUPFAM" id="SSF90123">
    <property type="entry name" value="ABC transporter transmembrane region"/>
    <property type="match status" value="2"/>
</dbReference>
<proteinExistence type="predicted"/>
<dbReference type="SUPFAM" id="SSF52540">
    <property type="entry name" value="P-loop containing nucleoside triphosphate hydrolases"/>
    <property type="match status" value="2"/>
</dbReference>
<dbReference type="EMBL" id="PXVD01000014">
    <property type="protein sequence ID" value="MDJ1371616.1"/>
    <property type="molecule type" value="Genomic_DNA"/>
</dbReference>
<dbReference type="SMART" id="SM00382">
    <property type="entry name" value="AAA"/>
    <property type="match status" value="2"/>
</dbReference>
<feature type="transmembrane region" description="Helical" evidence="8">
    <location>
        <begin position="20"/>
        <end position="39"/>
    </location>
</feature>
<comment type="caution">
    <text evidence="11">The sequence shown here is derived from an EMBL/GenBank/DDBJ whole genome shotgun (WGS) entry which is preliminary data.</text>
</comment>
<feature type="domain" description="ABC transporter" evidence="9">
    <location>
        <begin position="333"/>
        <end position="630"/>
    </location>
</feature>
<evidence type="ECO:0000256" key="8">
    <source>
        <dbReference type="SAM" id="Phobius"/>
    </source>
</evidence>
<feature type="domain" description="ABC transmembrane type-1" evidence="10">
    <location>
        <begin position="691"/>
        <end position="977"/>
    </location>
</feature>
<feature type="transmembrane region" description="Helical" evidence="8">
    <location>
        <begin position="950"/>
        <end position="972"/>
    </location>
</feature>
<dbReference type="InterPro" id="IPR003439">
    <property type="entry name" value="ABC_transporter-like_ATP-bd"/>
</dbReference>
<dbReference type="Gene3D" id="1.20.1560.10">
    <property type="entry name" value="ABC transporter type 1, transmembrane domain"/>
    <property type="match status" value="2"/>
</dbReference>
<feature type="transmembrane region" description="Helical" evidence="8">
    <location>
        <begin position="235"/>
        <end position="257"/>
    </location>
</feature>
<keyword evidence="4" id="KW-0067">ATP-binding</keyword>
<feature type="transmembrane region" description="Helical" evidence="8">
    <location>
        <begin position="724"/>
        <end position="744"/>
    </location>
</feature>
<feature type="transmembrane region" description="Helical" evidence="8">
    <location>
        <begin position="155"/>
        <end position="174"/>
    </location>
</feature>
<feature type="transmembrane region" description="Helical" evidence="8">
    <location>
        <begin position="913"/>
        <end position="938"/>
    </location>
</feature>
<feature type="transmembrane region" description="Helical" evidence="8">
    <location>
        <begin position="682"/>
        <end position="704"/>
    </location>
</feature>
<dbReference type="Pfam" id="PF00664">
    <property type="entry name" value="ABC_membrane"/>
    <property type="match status" value="1"/>
</dbReference>
<keyword evidence="3" id="KW-0547">Nucleotide-binding</keyword>
<feature type="compositionally biased region" description="Basic and acidic residues" evidence="7">
    <location>
        <begin position="633"/>
        <end position="648"/>
    </location>
</feature>
<dbReference type="RefSeq" id="WP_051266850.1">
    <property type="nucleotide sequence ID" value="NZ_CP028426.1"/>
</dbReference>
<feature type="transmembrane region" description="Helical" evidence="8">
    <location>
        <begin position="805"/>
        <end position="825"/>
    </location>
</feature>
<evidence type="ECO:0000256" key="4">
    <source>
        <dbReference type="ARBA" id="ARBA00022840"/>
    </source>
</evidence>
<evidence type="ECO:0000256" key="1">
    <source>
        <dbReference type="ARBA" id="ARBA00004651"/>
    </source>
</evidence>
<feature type="transmembrane region" description="Helical" evidence="8">
    <location>
        <begin position="125"/>
        <end position="149"/>
    </location>
</feature>
<feature type="transmembrane region" description="Helical" evidence="8">
    <location>
        <begin position="831"/>
        <end position="852"/>
    </location>
</feature>
<dbReference type="PROSITE" id="PS50893">
    <property type="entry name" value="ABC_TRANSPORTER_2"/>
    <property type="match status" value="2"/>
</dbReference>
<name>A0ABT7C8S4_9MICO</name>
<dbReference type="NCBIfam" id="TIGR02868">
    <property type="entry name" value="CydC"/>
    <property type="match status" value="1"/>
</dbReference>
<dbReference type="InterPro" id="IPR017871">
    <property type="entry name" value="ABC_transporter-like_CS"/>
</dbReference>
<dbReference type="Proteomes" id="UP001170379">
    <property type="component" value="Unassembled WGS sequence"/>
</dbReference>
<organism evidence="11 12">
    <name type="scientific">Gulosibacter molinativorax</name>
    <dbReference type="NCBI Taxonomy" id="256821"/>
    <lineage>
        <taxon>Bacteria</taxon>
        <taxon>Bacillati</taxon>
        <taxon>Actinomycetota</taxon>
        <taxon>Actinomycetes</taxon>
        <taxon>Micrococcales</taxon>
        <taxon>Microbacteriaceae</taxon>
        <taxon>Gulosibacter</taxon>
    </lineage>
</organism>
<feature type="domain" description="ABC transmembrane type-1" evidence="10">
    <location>
        <begin position="20"/>
        <end position="297"/>
    </location>
</feature>
<evidence type="ECO:0000256" key="5">
    <source>
        <dbReference type="ARBA" id="ARBA00022989"/>
    </source>
</evidence>
<dbReference type="Pfam" id="PF00005">
    <property type="entry name" value="ABC_tran"/>
    <property type="match status" value="2"/>
</dbReference>
<keyword evidence="12" id="KW-1185">Reference proteome</keyword>
<evidence type="ECO:0000259" key="10">
    <source>
        <dbReference type="PROSITE" id="PS50929"/>
    </source>
</evidence>
<evidence type="ECO:0000256" key="7">
    <source>
        <dbReference type="SAM" id="MobiDB-lite"/>
    </source>
</evidence>
<dbReference type="CDD" id="cd18584">
    <property type="entry name" value="ABC_6TM_AarD_CydD"/>
    <property type="match status" value="1"/>
</dbReference>
<dbReference type="InterPro" id="IPR027417">
    <property type="entry name" value="P-loop_NTPase"/>
</dbReference>
<dbReference type="PANTHER" id="PTHR24221:SF654">
    <property type="entry name" value="ATP-BINDING CASSETTE SUB-FAMILY B MEMBER 6"/>
    <property type="match status" value="1"/>
</dbReference>
<evidence type="ECO:0000256" key="6">
    <source>
        <dbReference type="ARBA" id="ARBA00023136"/>
    </source>
</evidence>
<reference evidence="11" key="1">
    <citation type="submission" date="2018-03" db="EMBL/GenBank/DDBJ databases">
        <authorList>
            <person name="Nunes O.C."/>
            <person name="Lopes A.R."/>
            <person name="Froufe H."/>
            <person name="Munoz-Merida A."/>
            <person name="Barroso C."/>
            <person name="Egas C."/>
        </authorList>
    </citation>
    <scope>NUCLEOTIDE SEQUENCE</scope>
    <source>
        <strain evidence="11">ON4</strain>
    </source>
</reference>
<evidence type="ECO:0000259" key="9">
    <source>
        <dbReference type="PROSITE" id="PS50893"/>
    </source>
</evidence>
<protein>
    <submittedName>
        <fullName evidence="11">Thiol reductant ABC exporter subunit CydC</fullName>
    </submittedName>
</protein>
<reference evidence="11" key="2">
    <citation type="journal article" date="2022" name="Sci. Rep.">
        <title>In silico prediction of the enzymes involved in the degradation of the herbicide molinate by Gulosibacter molinativorax ON4T.</title>
        <authorList>
            <person name="Lopes A.R."/>
            <person name="Bunin E."/>
            <person name="Viana A.T."/>
            <person name="Froufe H."/>
            <person name="Munoz-Merida A."/>
            <person name="Pinho D."/>
            <person name="Figueiredo J."/>
            <person name="Barroso C."/>
            <person name="Vaz-Moreira I."/>
            <person name="Bellanger X."/>
            <person name="Egas C."/>
            <person name="Nunes O.C."/>
        </authorList>
    </citation>
    <scope>NUCLEOTIDE SEQUENCE</scope>
    <source>
        <strain evidence="11">ON4</strain>
    </source>
</reference>
<sequence length="1246" mass="132026">MKERRRRSPIAGLGTEGKRALGVLAVVAAMNAAGLVLVAEALARSIATVFHQESLELSFLWVGLLGLALQAIATWANRTYSARAVAASKIELRQGLVRRVLRGSDAPTGAMGTLGTRGLDDLDEYFTTFLPAMVSAAIIPLTLIIRILFADWLSALIIVLTIPLVPLFMILIGLTTRDAVDKAQDALLRMSGHLVELARGLPVLVGLGRVREQVGALDKLSDDYRSRTMQTLRTVFMSSLAMELISTISIAVVAVFIGVRLVYGGLDLEVGLLVLILAPDCYTPFRQAGSAYHSAEDGVVALQRVEEATSEPEARPLWRVDEATRASTEPQPVAVRGLHVAYPGREPVFDEFEFTATAGESTLLDGPSGAGKTTLLAALAGRLGSGQDARGGADQVGDADRADAADQVEVAGQSDAADQAEATGPAEALVSGAVTGIDPDRLAWLPQHPHAYGETVMDELLLHARVAPAAGFSTAEAAGSVGEADPAADTETDTGFDVDAAARRAVLRVLGELGLLESVTDPANTPPHALSPGELRRLGVARVLLRIDGGATTALLDEPTAHLDPRSAELVRRALRARRGKATMLFASHDPLVHAMCEHRVNVVGASTSGSMATSEAANNVWSDLTAVAAPDRGMHPEPGDDAARADDSVTEDFGSGDSGTPDLADLRAGKRRPMLPQLARLLRPAGWGFALGILLALLAVVFSVTQTSISGWLIVRAAEQPPILLLMVAIVGVRFFGIGRAVLRYLERLQVHDAVFRLAGRLRHRLWTTLATTALRFKKLRTGPAALDLLVREVDAIRDEVPRVVVPPVVAFLTLVLAVIAAAIWLPAAIAPLILLGILSLVVAPALALVADRRATSEEERLRSRLSQRFTALLEAGRELSVHRVEGEPLRELSALESDAMRLTRRAAWAQGAAHALVIVATVGSTLWLVASVWASASAPLGAAVDAKLLAAFALGMLALAEPLTDGVTAIQRWPRLRLLLESVQRVLGADVSADLSAGADIADTVDRSYEQADNGKVGAALDESAPALELRNVSAGWPDQTRPVFEDLSLTVERGEWLTVTGPSGSGKSTMLATMMGHLPPLSGEVLVGGRPVLADTVGRIAWCPQEGHLFNSTLRGNLMLARSVDDRPTDVEFEAVLRRVGLGEFLDSLDGGLDTRIGADGSWLSGGQRQRVAIARTLLTSAPVVLLDEPTAHLDEEAAESLLRDLRAALADRAVVCVTHRAGDRAATDRELRLPARAALVAG</sequence>
<dbReference type="InterPro" id="IPR036640">
    <property type="entry name" value="ABC1_TM_sf"/>
</dbReference>
<dbReference type="InterPro" id="IPR014223">
    <property type="entry name" value="ABC_CydC/D"/>
</dbReference>
<dbReference type="InterPro" id="IPR039421">
    <property type="entry name" value="Type_1_exporter"/>
</dbReference>
<dbReference type="PROSITE" id="PS50929">
    <property type="entry name" value="ABC_TM1F"/>
    <property type="match status" value="2"/>
</dbReference>
<feature type="region of interest" description="Disordered" evidence="7">
    <location>
        <begin position="386"/>
        <end position="425"/>
    </location>
</feature>
<keyword evidence="2 8" id="KW-0812">Transmembrane</keyword>
<dbReference type="PROSITE" id="PS00211">
    <property type="entry name" value="ABC_TRANSPORTER_1"/>
    <property type="match status" value="2"/>
</dbReference>
<dbReference type="InterPro" id="IPR011527">
    <property type="entry name" value="ABC1_TM_dom"/>
</dbReference>
<dbReference type="Gene3D" id="3.40.50.300">
    <property type="entry name" value="P-loop containing nucleotide triphosphate hydrolases"/>
    <property type="match status" value="2"/>
</dbReference>
<keyword evidence="5 8" id="KW-1133">Transmembrane helix</keyword>
<gene>
    <name evidence="11" type="primary">cydC</name>
    <name evidence="11" type="ORF">C7K25_09595</name>
</gene>
<evidence type="ECO:0000313" key="11">
    <source>
        <dbReference type="EMBL" id="MDJ1371616.1"/>
    </source>
</evidence>
<feature type="region of interest" description="Disordered" evidence="7">
    <location>
        <begin position="630"/>
        <end position="667"/>
    </location>
</feature>
<keyword evidence="6 8" id="KW-0472">Membrane</keyword>
<dbReference type="InterPro" id="IPR003593">
    <property type="entry name" value="AAA+_ATPase"/>
</dbReference>
<feature type="transmembrane region" description="Helical" evidence="8">
    <location>
        <begin position="59"/>
        <end position="76"/>
    </location>
</feature>
<feature type="domain" description="ABC transporter" evidence="9">
    <location>
        <begin position="1030"/>
        <end position="1244"/>
    </location>
</feature>
<comment type="subcellular location">
    <subcellularLocation>
        <location evidence="1">Cell membrane</location>
        <topology evidence="1">Multi-pass membrane protein</topology>
    </subcellularLocation>
</comment>
<evidence type="ECO:0000313" key="12">
    <source>
        <dbReference type="Proteomes" id="UP001170379"/>
    </source>
</evidence>
<feature type="transmembrane region" description="Helical" evidence="8">
    <location>
        <begin position="263"/>
        <end position="282"/>
    </location>
</feature>
<evidence type="ECO:0000256" key="2">
    <source>
        <dbReference type="ARBA" id="ARBA00022692"/>
    </source>
</evidence>
<evidence type="ECO:0000256" key="3">
    <source>
        <dbReference type="ARBA" id="ARBA00022741"/>
    </source>
</evidence>
<dbReference type="PANTHER" id="PTHR24221">
    <property type="entry name" value="ATP-BINDING CASSETTE SUB-FAMILY B"/>
    <property type="match status" value="1"/>
</dbReference>
<accession>A0ABT7C8S4</accession>